<evidence type="ECO:0000256" key="1">
    <source>
        <dbReference type="ARBA" id="ARBA00004688"/>
    </source>
</evidence>
<dbReference type="SUPFAM" id="SSF51569">
    <property type="entry name" value="Aldolase"/>
    <property type="match status" value="3"/>
</dbReference>
<evidence type="ECO:0000256" key="3">
    <source>
        <dbReference type="ARBA" id="ARBA00022679"/>
    </source>
</evidence>
<dbReference type="GO" id="GO:0008652">
    <property type="term" value="P:amino acid biosynthetic process"/>
    <property type="evidence" value="ECO:0007669"/>
    <property type="project" value="UniProtKB-KW"/>
</dbReference>
<dbReference type="PANTHER" id="PTHR21337:SF0">
    <property type="entry name" value="PHOSPHO-2-DEHYDRO-3-DEOXYHEPTONATE ALDOLASE"/>
    <property type="match status" value="1"/>
</dbReference>
<keyword evidence="5" id="KW-0464">Manganese</keyword>
<accession>A0A8H5D7H2</accession>
<evidence type="ECO:0000256" key="6">
    <source>
        <dbReference type="RuleBase" id="RU363071"/>
    </source>
</evidence>
<dbReference type="OrthoDB" id="2338at2759"/>
<evidence type="ECO:0000256" key="5">
    <source>
        <dbReference type="PIRSR" id="PIRSR602480-1"/>
    </source>
</evidence>
<protein>
    <recommendedName>
        <fullName evidence="6">Phospho-2-dehydro-3-deoxyheptonate aldolase</fullName>
        <ecNumber evidence="6">2.5.1.54</ecNumber>
    </recommendedName>
</protein>
<dbReference type="GO" id="GO:0009423">
    <property type="term" value="P:chorismate biosynthetic process"/>
    <property type="evidence" value="ECO:0007669"/>
    <property type="project" value="UniProtKB-UniPathway"/>
</dbReference>
<dbReference type="Proteomes" id="UP000559027">
    <property type="component" value="Unassembled WGS sequence"/>
</dbReference>
<dbReference type="InterPro" id="IPR002480">
    <property type="entry name" value="DAHP_synth_2"/>
</dbReference>
<keyword evidence="5" id="KW-0170">Cobalt</keyword>
<evidence type="ECO:0000256" key="2">
    <source>
        <dbReference type="ARBA" id="ARBA00008911"/>
    </source>
</evidence>
<feature type="binding site" evidence="5">
    <location>
        <position position="401"/>
    </location>
    <ligand>
        <name>phosphoenolpyruvate</name>
        <dbReference type="ChEBI" id="CHEBI:58702"/>
    </ligand>
</feature>
<evidence type="ECO:0000313" key="7">
    <source>
        <dbReference type="EMBL" id="KAF5354994.1"/>
    </source>
</evidence>
<feature type="binding site" evidence="5">
    <location>
        <position position="370"/>
    </location>
    <ligand>
        <name>phosphoenolpyruvate</name>
        <dbReference type="ChEBI" id="CHEBI:58702"/>
    </ligand>
</feature>
<dbReference type="UniPathway" id="UPA00053">
    <property type="reaction ID" value="UER00084"/>
</dbReference>
<comment type="cofactor">
    <cofactor evidence="5">
        <name>Mn(2+)</name>
        <dbReference type="ChEBI" id="CHEBI:29035"/>
    </cofactor>
    <cofactor evidence="5">
        <name>Co(2+)</name>
        <dbReference type="ChEBI" id="CHEBI:48828"/>
    </cofactor>
    <cofactor evidence="5">
        <name>Cd(2+)</name>
        <dbReference type="ChEBI" id="CHEBI:48775"/>
    </cofactor>
    <text evidence="5">Binds 1 divalent cation per subunit. The enzyme is active with manganese, cobalt or cadmium ions.</text>
</comment>
<comment type="pathway">
    <text evidence="1 6">Metabolic intermediate biosynthesis; chorismate biosynthesis; chorismate from D-erythrose 4-phosphate and phosphoenolpyruvate: step 1/7.</text>
</comment>
<dbReference type="EC" id="2.5.1.54" evidence="6"/>
<organism evidence="7 8">
    <name type="scientific">Leucocoprinus leucothites</name>
    <dbReference type="NCBI Taxonomy" id="201217"/>
    <lineage>
        <taxon>Eukaryota</taxon>
        <taxon>Fungi</taxon>
        <taxon>Dikarya</taxon>
        <taxon>Basidiomycota</taxon>
        <taxon>Agaricomycotina</taxon>
        <taxon>Agaricomycetes</taxon>
        <taxon>Agaricomycetidae</taxon>
        <taxon>Agaricales</taxon>
        <taxon>Agaricineae</taxon>
        <taxon>Agaricaceae</taxon>
        <taxon>Leucocoprinus</taxon>
    </lineage>
</organism>
<keyword evidence="6" id="KW-0028">Amino-acid biosynthesis</keyword>
<keyword evidence="5" id="KW-0104">Cadmium</keyword>
<evidence type="ECO:0000256" key="4">
    <source>
        <dbReference type="ARBA" id="ARBA00047508"/>
    </source>
</evidence>
<comment type="similarity">
    <text evidence="2 6">Belongs to the class-II DAHP synthase family.</text>
</comment>
<name>A0A8H5D7H2_9AGAR</name>
<feature type="binding site" evidence="5">
    <location>
        <position position="548"/>
    </location>
    <ligand>
        <name>Mn(2+)</name>
        <dbReference type="ChEBI" id="CHEBI:29035"/>
    </ligand>
</feature>
<proteinExistence type="inferred from homology"/>
<dbReference type="AlphaFoldDB" id="A0A8H5D7H2"/>
<dbReference type="PANTHER" id="PTHR21337">
    <property type="entry name" value="PHOSPHO-2-DEHYDRO-3-DEOXYHEPTONATE ALDOLASE 1, 2"/>
    <property type="match status" value="1"/>
</dbReference>
<dbReference type="GO" id="GO:0003849">
    <property type="term" value="F:3-deoxy-7-phosphoheptulonate synthase activity"/>
    <property type="evidence" value="ECO:0007669"/>
    <property type="project" value="UniProtKB-EC"/>
</dbReference>
<keyword evidence="3 6" id="KW-0808">Transferase</keyword>
<feature type="binding site" evidence="5">
    <location>
        <position position="584"/>
    </location>
    <ligand>
        <name>Mn(2+)</name>
        <dbReference type="ChEBI" id="CHEBI:29035"/>
    </ligand>
</feature>
<dbReference type="EMBL" id="JAACJO010000008">
    <property type="protein sequence ID" value="KAF5354994.1"/>
    <property type="molecule type" value="Genomic_DNA"/>
</dbReference>
<dbReference type="InterPro" id="IPR013785">
    <property type="entry name" value="Aldolase_TIM"/>
</dbReference>
<comment type="caution">
    <text evidence="7">The sequence shown here is derived from an EMBL/GenBank/DDBJ whole genome shotgun (WGS) entry which is preliminary data.</text>
</comment>
<reference evidence="7 8" key="1">
    <citation type="journal article" date="2020" name="ISME J.">
        <title>Uncovering the hidden diversity of litter-decomposition mechanisms in mushroom-forming fungi.</title>
        <authorList>
            <person name="Floudas D."/>
            <person name="Bentzer J."/>
            <person name="Ahren D."/>
            <person name="Johansson T."/>
            <person name="Persson P."/>
            <person name="Tunlid A."/>
        </authorList>
    </citation>
    <scope>NUCLEOTIDE SEQUENCE [LARGE SCALE GENOMIC DNA]</scope>
    <source>
        <strain evidence="7 8">CBS 146.42</strain>
    </source>
</reference>
<comment type="catalytic activity">
    <reaction evidence="4 6">
        <text>D-erythrose 4-phosphate + phosphoenolpyruvate + H2O = 7-phospho-2-dehydro-3-deoxy-D-arabino-heptonate + phosphate</text>
        <dbReference type="Rhea" id="RHEA:14717"/>
        <dbReference type="ChEBI" id="CHEBI:15377"/>
        <dbReference type="ChEBI" id="CHEBI:16897"/>
        <dbReference type="ChEBI" id="CHEBI:43474"/>
        <dbReference type="ChEBI" id="CHEBI:58394"/>
        <dbReference type="ChEBI" id="CHEBI:58702"/>
        <dbReference type="EC" id="2.5.1.54"/>
    </reaction>
</comment>
<dbReference type="Pfam" id="PF01474">
    <property type="entry name" value="DAHP_synth_2"/>
    <property type="match status" value="2"/>
</dbReference>
<feature type="binding site" evidence="5">
    <location>
        <position position="69"/>
    </location>
    <ligand>
        <name>Mn(2+)</name>
        <dbReference type="ChEBI" id="CHEBI:29035"/>
    </ligand>
</feature>
<evidence type="ECO:0000313" key="8">
    <source>
        <dbReference type="Proteomes" id="UP000559027"/>
    </source>
</evidence>
<keyword evidence="8" id="KW-1185">Reference proteome</keyword>
<feature type="binding site" evidence="5">
    <location>
        <position position="433"/>
    </location>
    <ligand>
        <name>Mn(2+)</name>
        <dbReference type="ChEBI" id="CHEBI:29035"/>
    </ligand>
</feature>
<keyword evidence="6" id="KW-0057">Aromatic amino acid biosynthesis</keyword>
<dbReference type="GO" id="GO:0009073">
    <property type="term" value="P:aromatic amino acid family biosynthetic process"/>
    <property type="evidence" value="ECO:0007669"/>
    <property type="project" value="UniProtKB-KW"/>
</dbReference>
<gene>
    <name evidence="7" type="ORF">D9756_005732</name>
</gene>
<feature type="binding site" evidence="5">
    <location>
        <position position="108"/>
    </location>
    <ligand>
        <name>phosphoenolpyruvate</name>
        <dbReference type="ChEBI" id="CHEBI:58702"/>
    </ligand>
</feature>
<sequence>MDAQWIPSSWKSRPVAQDVAYPDQQHLERVLSKIATLPPMVTPSEIERLRHQLAQVQRNEAFLLHAGDCAESFDACTHENITHKIGLILSFSLILIWGARLPVVRIGRIAGQYAKPRSSNYEKIGDKEVLSFRGDNVNGLDHNDRTPDPDRLLRAYFYSTTTLNYLRGLLTSGFASLHHPRDWSLAHVRSPSLRHELESIVEGLSDALDFSRTIGVESGSAPYEKGGGRGTLGEVDFYTRRFTTNVHSSPSLRMHMHMPNPMLCTPRVHSYSPSWDCLPCHIHHLNRILQIPPNDATALAFRAITDASLPAEALTREFAVPSSTSSEKPTARKAYYNTAAHFLWIGDRTRSLTGAHVEYFRGIRNPIGIKVGPSMENEELVRLLDIVNPDKEFGRVSLITRYGAGKIDNHLAGHIGAVKASGHPVAWVCDPMHGKGNSTSGVNVYVSPSEDTSLVPWPYRRILPASASIFWIPSRFVWFWTSGPSSPWLAPFISITFTFFTLLFSPSPTLTSSTGLKTRHFGTIIDELTACLRIHAACDSRLGGVSLEFTGELNDEGFSVTECLGGSMELSEEQLGLRYQSFCDPRLNFEQSLDVAFLISNYFKKERRGKDTENDVLYTELGGRTPRS</sequence>
<dbReference type="Gene3D" id="3.20.20.70">
    <property type="entry name" value="Aldolase class I"/>
    <property type="match status" value="3"/>
</dbReference>